<dbReference type="OrthoDB" id="9812608at2"/>
<organism evidence="6 7">
    <name type="scientific">Secundilactobacillus kimchicus JCM 15530</name>
    <dbReference type="NCBI Taxonomy" id="1302272"/>
    <lineage>
        <taxon>Bacteria</taxon>
        <taxon>Bacillati</taxon>
        <taxon>Bacillota</taxon>
        <taxon>Bacilli</taxon>
        <taxon>Lactobacillales</taxon>
        <taxon>Lactobacillaceae</taxon>
        <taxon>Secundilactobacillus</taxon>
    </lineage>
</organism>
<dbReference type="InterPro" id="IPR037233">
    <property type="entry name" value="CcmK-like_sf"/>
</dbReference>
<dbReference type="Pfam" id="PF00936">
    <property type="entry name" value="BMC"/>
    <property type="match status" value="1"/>
</dbReference>
<comment type="caution">
    <text evidence="6">The sequence shown here is derived from an EMBL/GenBank/DDBJ whole genome shotgun (WGS) entry which is preliminary data.</text>
</comment>
<sequence>MKSLGYLEVEGLSTAIIAADKMLKTADVELQVLENTRGGGWIMICITGDVAAVSVAVDAGAETAGDKTISSTVIANPAEGVEAIGQSDAILGKKQPSEPEVKVATETTQAATPDDTVKPDLPKAQEQPETKPAPKRTTPRNRAKPSKPSTNNKNVKPKNTPNNNDNK</sequence>
<dbReference type="AlphaFoldDB" id="A0A0R1HVA3"/>
<dbReference type="SUPFAM" id="SSF143414">
    <property type="entry name" value="CcmK-like"/>
    <property type="match status" value="1"/>
</dbReference>
<evidence type="ECO:0000256" key="3">
    <source>
        <dbReference type="PROSITE-ProRule" id="PRU01278"/>
    </source>
</evidence>
<evidence type="ECO:0000313" key="6">
    <source>
        <dbReference type="EMBL" id="KRK47242.1"/>
    </source>
</evidence>
<evidence type="ECO:0000256" key="1">
    <source>
        <dbReference type="ARBA" id="ARBA00024322"/>
    </source>
</evidence>
<evidence type="ECO:0000313" key="7">
    <source>
        <dbReference type="Proteomes" id="UP000050911"/>
    </source>
</evidence>
<evidence type="ECO:0000256" key="4">
    <source>
        <dbReference type="SAM" id="MobiDB-lite"/>
    </source>
</evidence>
<dbReference type="GO" id="GO:0031469">
    <property type="term" value="C:bacterial microcompartment"/>
    <property type="evidence" value="ECO:0007669"/>
    <property type="project" value="UniProtKB-SubCell"/>
</dbReference>
<accession>A0A0R1HVA3</accession>
<feature type="domain" description="BMC" evidence="5">
    <location>
        <begin position="3"/>
        <end position="86"/>
    </location>
</feature>
<dbReference type="InterPro" id="IPR044872">
    <property type="entry name" value="CcmK/CsoS1_BMC"/>
</dbReference>
<reference evidence="6 7" key="1">
    <citation type="journal article" date="2015" name="Genome Announc.">
        <title>Expanding the biotechnology potential of lactobacilli through comparative genomics of 213 strains and associated genera.</title>
        <authorList>
            <person name="Sun Z."/>
            <person name="Harris H.M."/>
            <person name="McCann A."/>
            <person name="Guo C."/>
            <person name="Argimon S."/>
            <person name="Zhang W."/>
            <person name="Yang X."/>
            <person name="Jeffery I.B."/>
            <person name="Cooney J.C."/>
            <person name="Kagawa T.F."/>
            <person name="Liu W."/>
            <person name="Song Y."/>
            <person name="Salvetti E."/>
            <person name="Wrobel A."/>
            <person name="Rasinkangas P."/>
            <person name="Parkhill J."/>
            <person name="Rea M.C."/>
            <person name="O'Sullivan O."/>
            <person name="Ritari J."/>
            <person name="Douillard F.P."/>
            <person name="Paul Ross R."/>
            <person name="Yang R."/>
            <person name="Briner A.E."/>
            <person name="Felis G.E."/>
            <person name="de Vos W.M."/>
            <person name="Barrangou R."/>
            <person name="Klaenhammer T.R."/>
            <person name="Caufield P.W."/>
            <person name="Cui Y."/>
            <person name="Zhang H."/>
            <person name="O'Toole P.W."/>
        </authorList>
    </citation>
    <scope>NUCLEOTIDE SEQUENCE [LARGE SCALE GENOMIC DNA]</scope>
    <source>
        <strain evidence="6 7">JCM 15530</strain>
    </source>
</reference>
<dbReference type="PANTHER" id="PTHR33941:SF11">
    <property type="entry name" value="BACTERIAL MICROCOMPARTMENT SHELL PROTEIN PDUJ"/>
    <property type="match status" value="1"/>
</dbReference>
<dbReference type="SMART" id="SM00877">
    <property type="entry name" value="BMC"/>
    <property type="match status" value="1"/>
</dbReference>
<dbReference type="EMBL" id="AZCX01000010">
    <property type="protein sequence ID" value="KRK47242.1"/>
    <property type="molecule type" value="Genomic_DNA"/>
</dbReference>
<proteinExistence type="inferred from homology"/>
<comment type="subcellular location">
    <subcellularLocation>
        <location evidence="1">Bacterial microcompartment</location>
    </subcellularLocation>
</comment>
<name>A0A0R1HVA3_9LACO</name>
<evidence type="ECO:0000259" key="5">
    <source>
        <dbReference type="PROSITE" id="PS51930"/>
    </source>
</evidence>
<comment type="similarity">
    <text evidence="3">Belongs to the bacterial microcompartments protein family.</text>
</comment>
<dbReference type="PATRIC" id="fig|1302272.5.peg.510"/>
<feature type="compositionally biased region" description="Basic residues" evidence="4">
    <location>
        <begin position="133"/>
        <end position="145"/>
    </location>
</feature>
<protein>
    <recommendedName>
        <fullName evidence="5">BMC domain-containing protein</fullName>
    </recommendedName>
</protein>
<dbReference type="Gene3D" id="3.30.70.1710">
    <property type="match status" value="1"/>
</dbReference>
<dbReference type="PROSITE" id="PS51930">
    <property type="entry name" value="BMC_2"/>
    <property type="match status" value="1"/>
</dbReference>
<dbReference type="STRING" id="1302272.FC96_GL000512"/>
<dbReference type="Proteomes" id="UP000050911">
    <property type="component" value="Unassembled WGS sequence"/>
</dbReference>
<dbReference type="InterPro" id="IPR050575">
    <property type="entry name" value="BMC_shell"/>
</dbReference>
<gene>
    <name evidence="6" type="ORF">FC96_GL000512</name>
</gene>
<keyword evidence="2" id="KW-1283">Bacterial microcompartment</keyword>
<evidence type="ECO:0000256" key="2">
    <source>
        <dbReference type="ARBA" id="ARBA00024446"/>
    </source>
</evidence>
<feature type="region of interest" description="Disordered" evidence="4">
    <location>
        <begin position="86"/>
        <end position="167"/>
    </location>
</feature>
<dbReference type="RefSeq" id="WP_054659765.1">
    <property type="nucleotide sequence ID" value="NZ_AZCX01000010.1"/>
</dbReference>
<feature type="compositionally biased region" description="Low complexity" evidence="4">
    <location>
        <begin position="146"/>
        <end position="167"/>
    </location>
</feature>
<dbReference type="PANTHER" id="PTHR33941">
    <property type="entry name" value="PROPANEDIOL UTILIZATION PROTEIN PDUA"/>
    <property type="match status" value="1"/>
</dbReference>
<keyword evidence="7" id="KW-1185">Reference proteome</keyword>
<feature type="compositionally biased region" description="Basic and acidic residues" evidence="4">
    <location>
        <begin position="115"/>
        <end position="129"/>
    </location>
</feature>
<dbReference type="InterPro" id="IPR000249">
    <property type="entry name" value="BMC_dom"/>
</dbReference>